<dbReference type="AlphaFoldDB" id="A0A4Y8SXN8"/>
<dbReference type="Gene3D" id="3.30.428.10">
    <property type="entry name" value="HIT-like"/>
    <property type="match status" value="1"/>
</dbReference>
<gene>
    <name evidence="3" type="ORF">EQ803_29130</name>
</gene>
<proteinExistence type="predicted"/>
<name>A0A4Y8SXN8_BACTU</name>
<comment type="caution">
    <text evidence="1">Lacks conserved residue(s) required for the propagation of feature annotation.</text>
</comment>
<evidence type="ECO:0000256" key="1">
    <source>
        <dbReference type="PROSITE-ProRule" id="PRU00464"/>
    </source>
</evidence>
<evidence type="ECO:0000313" key="3">
    <source>
        <dbReference type="EMBL" id="TFF43411.1"/>
    </source>
</evidence>
<dbReference type="InterPro" id="IPR036265">
    <property type="entry name" value="HIT-like_sf"/>
</dbReference>
<dbReference type="GO" id="GO:0003824">
    <property type="term" value="F:catalytic activity"/>
    <property type="evidence" value="ECO:0007669"/>
    <property type="project" value="InterPro"/>
</dbReference>
<reference evidence="3 4" key="1">
    <citation type="submission" date="2019-01" db="EMBL/GenBank/DDBJ databases">
        <title>Draft genome sequence of Bacillus sp. DPC6431.</title>
        <authorList>
            <person name="Arbulu S."/>
            <person name="Murphy K."/>
            <person name="O'Sullivan O."/>
            <person name="Rea M.C."/>
            <person name="Hill C."/>
            <person name="Ross R.P."/>
        </authorList>
    </citation>
    <scope>NUCLEOTIDE SEQUENCE [LARGE SCALE GENOMIC DNA]</scope>
    <source>
        <strain evidence="3 4">DPC6431</strain>
    </source>
</reference>
<dbReference type="SUPFAM" id="SSF54197">
    <property type="entry name" value="HIT-like"/>
    <property type="match status" value="1"/>
</dbReference>
<feature type="domain" description="HIT" evidence="2">
    <location>
        <begin position="1"/>
        <end position="61"/>
    </location>
</feature>
<comment type="caution">
    <text evidence="3">The sequence shown here is derived from an EMBL/GenBank/DDBJ whole genome shotgun (WGS) entry which is preliminary data.</text>
</comment>
<evidence type="ECO:0000259" key="2">
    <source>
        <dbReference type="PROSITE" id="PS51084"/>
    </source>
</evidence>
<dbReference type="PROSITE" id="PS51084">
    <property type="entry name" value="HIT_2"/>
    <property type="match status" value="1"/>
</dbReference>
<sequence length="61" mass="7346">MESVVFENDKAKCFYDKFPVNKGHMLIVPKRHCEDYFGLTIEEKLSIDKLVLRCQQRFYFP</sequence>
<evidence type="ECO:0000313" key="4">
    <source>
        <dbReference type="Proteomes" id="UP000297630"/>
    </source>
</evidence>
<dbReference type="EMBL" id="SCLP01000031">
    <property type="protein sequence ID" value="TFF43411.1"/>
    <property type="molecule type" value="Genomic_DNA"/>
</dbReference>
<organism evidence="3 4">
    <name type="scientific">Bacillus thuringiensis</name>
    <dbReference type="NCBI Taxonomy" id="1428"/>
    <lineage>
        <taxon>Bacteria</taxon>
        <taxon>Bacillati</taxon>
        <taxon>Bacillota</taxon>
        <taxon>Bacilli</taxon>
        <taxon>Bacillales</taxon>
        <taxon>Bacillaceae</taxon>
        <taxon>Bacillus</taxon>
        <taxon>Bacillus cereus group</taxon>
    </lineage>
</organism>
<dbReference type="InterPro" id="IPR011146">
    <property type="entry name" value="HIT-like"/>
</dbReference>
<dbReference type="Proteomes" id="UP000297630">
    <property type="component" value="Unassembled WGS sequence"/>
</dbReference>
<protein>
    <submittedName>
        <fullName evidence="3">HIT domain-containing protein</fullName>
    </submittedName>
</protein>
<dbReference type="Pfam" id="PF01230">
    <property type="entry name" value="HIT"/>
    <property type="match status" value="1"/>
</dbReference>
<dbReference type="GeneID" id="301046394"/>
<accession>A0A4Y8SXN8</accession>
<dbReference type="RefSeq" id="WP_078214948.1">
    <property type="nucleotide sequence ID" value="NZ_SCLP01000031.1"/>
</dbReference>